<dbReference type="PANTHER" id="PTHR34472">
    <property type="entry name" value="SULFUR CARRIER PROTEIN THIS"/>
    <property type="match status" value="1"/>
</dbReference>
<dbReference type="PANTHER" id="PTHR34472:SF1">
    <property type="entry name" value="SULFUR CARRIER PROTEIN THIS"/>
    <property type="match status" value="1"/>
</dbReference>
<proteinExistence type="predicted"/>
<dbReference type="Gene3D" id="3.10.20.30">
    <property type="match status" value="1"/>
</dbReference>
<dbReference type="InterPro" id="IPR012675">
    <property type="entry name" value="Beta-grasp_dom_sf"/>
</dbReference>
<dbReference type="Pfam" id="PF02597">
    <property type="entry name" value="ThiS"/>
    <property type="match status" value="1"/>
</dbReference>
<protein>
    <submittedName>
        <fullName evidence="1">Thiamine biosynthesis protein ThiS</fullName>
    </submittedName>
</protein>
<dbReference type="CDD" id="cd00565">
    <property type="entry name" value="Ubl_ThiS"/>
    <property type="match status" value="1"/>
</dbReference>
<dbReference type="InterPro" id="IPR016155">
    <property type="entry name" value="Mopterin_synth/thiamin_S_b"/>
</dbReference>
<dbReference type="Proteomes" id="UP001143309">
    <property type="component" value="Unassembled WGS sequence"/>
</dbReference>
<dbReference type="AlphaFoldDB" id="A0A9W6N4U1"/>
<dbReference type="InterPro" id="IPR010035">
    <property type="entry name" value="Thi_S"/>
</dbReference>
<gene>
    <name evidence="1" type="ORF">GCM10008174_02300</name>
</gene>
<accession>A0A9W6N4U1</accession>
<dbReference type="EMBL" id="BSFL01000001">
    <property type="protein sequence ID" value="GLK78489.1"/>
    <property type="molecule type" value="Genomic_DNA"/>
</dbReference>
<reference evidence="1" key="1">
    <citation type="journal article" date="2014" name="Int. J. Syst. Evol. Microbiol.">
        <title>Complete genome sequence of Corynebacterium casei LMG S-19264T (=DSM 44701T), isolated from a smear-ripened cheese.</title>
        <authorList>
            <consortium name="US DOE Joint Genome Institute (JGI-PGF)"/>
            <person name="Walter F."/>
            <person name="Albersmeier A."/>
            <person name="Kalinowski J."/>
            <person name="Ruckert C."/>
        </authorList>
    </citation>
    <scope>NUCLEOTIDE SEQUENCE</scope>
    <source>
        <strain evidence="1">VKM B-2748</strain>
    </source>
</reference>
<evidence type="ECO:0000313" key="1">
    <source>
        <dbReference type="EMBL" id="GLK78489.1"/>
    </source>
</evidence>
<name>A0A9W6N4U1_9HYPH</name>
<dbReference type="SUPFAM" id="SSF54285">
    <property type="entry name" value="MoaD/ThiS"/>
    <property type="match status" value="1"/>
</dbReference>
<dbReference type="NCBIfam" id="TIGR01683">
    <property type="entry name" value="thiS"/>
    <property type="match status" value="1"/>
</dbReference>
<comment type="caution">
    <text evidence="1">The sequence shown here is derived from an EMBL/GenBank/DDBJ whole genome shotgun (WGS) entry which is preliminary data.</text>
</comment>
<evidence type="ECO:0000313" key="2">
    <source>
        <dbReference type="Proteomes" id="UP001143309"/>
    </source>
</evidence>
<dbReference type="InterPro" id="IPR003749">
    <property type="entry name" value="ThiS/MoaD-like"/>
</dbReference>
<dbReference type="RefSeq" id="WP_271199010.1">
    <property type="nucleotide sequence ID" value="NZ_BSFL01000001.1"/>
</dbReference>
<organism evidence="1 2">
    <name type="scientific">Methylopila turkensis</name>
    <dbReference type="NCBI Taxonomy" id="1437816"/>
    <lineage>
        <taxon>Bacteria</taxon>
        <taxon>Pseudomonadati</taxon>
        <taxon>Pseudomonadota</taxon>
        <taxon>Alphaproteobacteria</taxon>
        <taxon>Hyphomicrobiales</taxon>
        <taxon>Methylopilaceae</taxon>
        <taxon>Methylopila</taxon>
    </lineage>
</organism>
<sequence>MKLTVNGDEHDLAAADLAEALRLLELDSAVVATALNGAFVPAASRAATALEDGDRIEIVSPRQGG</sequence>
<keyword evidence="2" id="KW-1185">Reference proteome</keyword>
<reference evidence="1" key="2">
    <citation type="submission" date="2023-01" db="EMBL/GenBank/DDBJ databases">
        <authorList>
            <person name="Sun Q."/>
            <person name="Evtushenko L."/>
        </authorList>
    </citation>
    <scope>NUCLEOTIDE SEQUENCE</scope>
    <source>
        <strain evidence="1">VKM B-2748</strain>
    </source>
</reference>